<organism evidence="2 3">
    <name type="scientific">Paramarasmius palmivorus</name>
    <dbReference type="NCBI Taxonomy" id="297713"/>
    <lineage>
        <taxon>Eukaryota</taxon>
        <taxon>Fungi</taxon>
        <taxon>Dikarya</taxon>
        <taxon>Basidiomycota</taxon>
        <taxon>Agaricomycotina</taxon>
        <taxon>Agaricomycetes</taxon>
        <taxon>Agaricomycetidae</taxon>
        <taxon>Agaricales</taxon>
        <taxon>Marasmiineae</taxon>
        <taxon>Marasmiaceae</taxon>
        <taxon>Paramarasmius</taxon>
    </lineage>
</organism>
<evidence type="ECO:0000259" key="1">
    <source>
        <dbReference type="Pfam" id="PF12937"/>
    </source>
</evidence>
<reference evidence="2 3" key="1">
    <citation type="submission" date="2024-01" db="EMBL/GenBank/DDBJ databases">
        <title>A draft genome for a cacao thread blight-causing isolate of Paramarasmius palmivorus.</title>
        <authorList>
            <person name="Baruah I.K."/>
            <person name="Bukari Y."/>
            <person name="Amoako-Attah I."/>
            <person name="Meinhardt L.W."/>
            <person name="Bailey B.A."/>
            <person name="Cohen S.P."/>
        </authorList>
    </citation>
    <scope>NUCLEOTIDE SEQUENCE [LARGE SCALE GENOMIC DNA]</scope>
    <source>
        <strain evidence="2 3">GH-12</strain>
    </source>
</reference>
<name>A0AAW0BZS9_9AGAR</name>
<dbReference type="EMBL" id="JAYKXP010000068">
    <property type="protein sequence ID" value="KAK7032046.1"/>
    <property type="molecule type" value="Genomic_DNA"/>
</dbReference>
<protein>
    <recommendedName>
        <fullName evidence="1">F-box domain-containing protein</fullName>
    </recommendedName>
</protein>
<dbReference type="Pfam" id="PF12937">
    <property type="entry name" value="F-box-like"/>
    <property type="match status" value="1"/>
</dbReference>
<sequence length="526" mass="59258">MLTTKSLVLDLILADIQRKIAEDDALRLKVKKKKIAQGHSTSMHGIPPEILLQIFFQYMLAEQNVRFCSQYPLGWMRITHVCRYWRSLALGTPALWCKPNLAYPFVASETLSRSAQFPLDIDIQEETLWCGNAMKIAGIMLEEEISRVSSLTIRSDLDFVKAYIIPSLTHPAPLLGTLDLELRSNTKSIRLPGSFLGNFTVPNAQASSPHQRGGSSHFAIVPREWALFFSQMRQLERLVLKDDLPSEDSEAPTSPTRLPRLTFASVSCRSITNLVNFFQYIVIPAEACVALWGIAIDGRTSDDIRNQLVLLRPLLPLSASTLYLAHTTVPELTQIDMWTASPKLSSPRLRLQLTYSTTFFEDVVEVLTSMMDLTQLRTLNADIERGIVSVHRLVDCFASASQLGEITLSKDAFWAFLSGLFQNQSSEALVFQGQITFPGLRKLWIREFDMAKAPGKWKEVQNMVDRYRGSGWGRARIVVSGCVLFGWQAAYIRERGVIVDETHQKCEVLRSVSGPEWEYEKPALGV</sequence>
<comment type="caution">
    <text evidence="2">The sequence shown here is derived from an EMBL/GenBank/DDBJ whole genome shotgun (WGS) entry which is preliminary data.</text>
</comment>
<proteinExistence type="predicted"/>
<evidence type="ECO:0000313" key="2">
    <source>
        <dbReference type="EMBL" id="KAK7032046.1"/>
    </source>
</evidence>
<dbReference type="AlphaFoldDB" id="A0AAW0BZS9"/>
<dbReference type="Gene3D" id="1.20.1280.50">
    <property type="match status" value="1"/>
</dbReference>
<dbReference type="Proteomes" id="UP001383192">
    <property type="component" value="Unassembled WGS sequence"/>
</dbReference>
<dbReference type="InterPro" id="IPR001810">
    <property type="entry name" value="F-box_dom"/>
</dbReference>
<accession>A0AAW0BZS9</accession>
<gene>
    <name evidence="2" type="ORF">VNI00_013414</name>
</gene>
<keyword evidence="3" id="KW-1185">Reference proteome</keyword>
<feature type="domain" description="F-box" evidence="1">
    <location>
        <begin position="46"/>
        <end position="100"/>
    </location>
</feature>
<evidence type="ECO:0000313" key="3">
    <source>
        <dbReference type="Proteomes" id="UP001383192"/>
    </source>
</evidence>